<proteinExistence type="predicted"/>
<dbReference type="InterPro" id="IPR036097">
    <property type="entry name" value="HisK_dim/P_sf"/>
</dbReference>
<evidence type="ECO:0000313" key="7">
    <source>
        <dbReference type="EMBL" id="RDB35714.1"/>
    </source>
</evidence>
<reference evidence="7" key="1">
    <citation type="submission" date="2018-04" db="EMBL/GenBank/DDBJ databases">
        <title>Draft genome sequence of the Candidatus Spirobacillus cienkowskii, a pathogen of freshwater Daphnia species, reconstructed from hemolymph metagenomic reads.</title>
        <authorList>
            <person name="Bresciani L."/>
            <person name="Lemos L.N."/>
            <person name="Wale N."/>
            <person name="Lin J.Y."/>
            <person name="Fernandes G.R."/>
            <person name="Duffy M.A."/>
            <person name="Rodrigues J.M."/>
        </authorList>
    </citation>
    <scope>NUCLEOTIDE SEQUENCE [LARGE SCALE GENOMIC DNA]</scope>
    <source>
        <strain evidence="7">Binning01</strain>
    </source>
</reference>
<dbReference type="SMART" id="SM00387">
    <property type="entry name" value="HATPase_c"/>
    <property type="match status" value="1"/>
</dbReference>
<dbReference type="EC" id="2.7.13.3" evidence="2"/>
<dbReference type="SUPFAM" id="SSF55874">
    <property type="entry name" value="ATPase domain of HSP90 chaperone/DNA topoisomerase II/histidine kinase"/>
    <property type="match status" value="1"/>
</dbReference>
<dbReference type="InterPro" id="IPR011006">
    <property type="entry name" value="CheY-like_superfamily"/>
</dbReference>
<dbReference type="SUPFAM" id="SSF52172">
    <property type="entry name" value="CheY-like"/>
    <property type="match status" value="1"/>
</dbReference>
<dbReference type="Pfam" id="PF02518">
    <property type="entry name" value="HATPase_c"/>
    <property type="match status" value="1"/>
</dbReference>
<comment type="caution">
    <text evidence="7">The sequence shown here is derived from an EMBL/GenBank/DDBJ whole genome shotgun (WGS) entry which is preliminary data.</text>
</comment>
<evidence type="ECO:0000313" key="8">
    <source>
        <dbReference type="Proteomes" id="UP000253934"/>
    </source>
</evidence>
<evidence type="ECO:0000259" key="6">
    <source>
        <dbReference type="PROSITE" id="PS50110"/>
    </source>
</evidence>
<feature type="domain" description="Response regulatory" evidence="6">
    <location>
        <begin position="7"/>
        <end position="123"/>
    </location>
</feature>
<dbReference type="CDD" id="cd00156">
    <property type="entry name" value="REC"/>
    <property type="match status" value="1"/>
</dbReference>
<dbReference type="PRINTS" id="PR00344">
    <property type="entry name" value="BCTRLSENSOR"/>
</dbReference>
<dbReference type="Proteomes" id="UP000253934">
    <property type="component" value="Unassembled WGS sequence"/>
</dbReference>
<evidence type="ECO:0000256" key="2">
    <source>
        <dbReference type="ARBA" id="ARBA00012438"/>
    </source>
</evidence>
<evidence type="ECO:0000259" key="5">
    <source>
        <dbReference type="PROSITE" id="PS50109"/>
    </source>
</evidence>
<dbReference type="Pfam" id="PF00512">
    <property type="entry name" value="HisKA"/>
    <property type="match status" value="1"/>
</dbReference>
<comment type="catalytic activity">
    <reaction evidence="1">
        <text>ATP + protein L-histidine = ADP + protein N-phospho-L-histidine.</text>
        <dbReference type="EC" id="2.7.13.3"/>
    </reaction>
</comment>
<dbReference type="InterPro" id="IPR003661">
    <property type="entry name" value="HisK_dim/P_dom"/>
</dbReference>
<keyword evidence="7" id="KW-0418">Kinase</keyword>
<dbReference type="SMART" id="SM00388">
    <property type="entry name" value="HisKA"/>
    <property type="match status" value="1"/>
</dbReference>
<dbReference type="Gene3D" id="3.30.565.10">
    <property type="entry name" value="Histidine kinase-like ATPase, C-terminal domain"/>
    <property type="match status" value="1"/>
</dbReference>
<dbReference type="PANTHER" id="PTHR43547:SF2">
    <property type="entry name" value="HYBRID SIGNAL TRANSDUCTION HISTIDINE KINASE C"/>
    <property type="match status" value="1"/>
</dbReference>
<dbReference type="PROSITE" id="PS50110">
    <property type="entry name" value="RESPONSE_REGULATORY"/>
    <property type="match status" value="1"/>
</dbReference>
<dbReference type="Gene3D" id="3.40.50.2300">
    <property type="match status" value="1"/>
</dbReference>
<dbReference type="EMBL" id="QOVW01000077">
    <property type="protein sequence ID" value="RDB35714.1"/>
    <property type="molecule type" value="Genomic_DNA"/>
</dbReference>
<dbReference type="PANTHER" id="PTHR43547">
    <property type="entry name" value="TWO-COMPONENT HISTIDINE KINASE"/>
    <property type="match status" value="1"/>
</dbReference>
<evidence type="ECO:0000256" key="4">
    <source>
        <dbReference type="PROSITE-ProRule" id="PRU00169"/>
    </source>
</evidence>
<feature type="modified residue" description="4-aspartylphosphate" evidence="4">
    <location>
        <position position="58"/>
    </location>
</feature>
<dbReference type="Pfam" id="PF00072">
    <property type="entry name" value="Response_reg"/>
    <property type="match status" value="1"/>
</dbReference>
<name>A0A369KVH2_9BACT</name>
<feature type="domain" description="Histidine kinase" evidence="5">
    <location>
        <begin position="155"/>
        <end position="372"/>
    </location>
</feature>
<dbReference type="SUPFAM" id="SSF47384">
    <property type="entry name" value="Homodimeric domain of signal transducing histidine kinase"/>
    <property type="match status" value="1"/>
</dbReference>
<sequence length="384" mass="43611">MEIGQLNIHIVEDDDDLREHLIKEFVSLNHSVSSSQNFYEAKKFIENCGVNQDLFLIDLQLPDGDGFSLINQIRDVNKISSVVIMTAYINHKIFRRAIQHNCYDIVEKPFSVKNDIIPISKRCLRYVFIEKENEYLNSKLLHMAKLADLGELFATVVHDVRGPLATIQLICEDILDEFKKENNISGDFLISNVADIEKATKKINQLIEHLRNYSRNDKGEVEESKNVVELIENSLFLVKQKIKKFGIKVILNNENSDVEIICYPNQFEQMLMNLISNACDSMKNTAKKNLTISSFFENNFLEITIQDTGEGIPQENMPKIFQSFYTTKPKGEGTGLGLSIVKNIVSEHSGELLLNSKVGEGTAFIIKLHAAKVVFNNVLVHEAS</sequence>
<dbReference type="SMART" id="SM00448">
    <property type="entry name" value="REC"/>
    <property type="match status" value="1"/>
</dbReference>
<dbReference type="PROSITE" id="PS50109">
    <property type="entry name" value="HIS_KIN"/>
    <property type="match status" value="1"/>
</dbReference>
<dbReference type="AlphaFoldDB" id="A0A369KVH2"/>
<gene>
    <name evidence="7" type="ORF">DCC88_08785</name>
</gene>
<evidence type="ECO:0000256" key="1">
    <source>
        <dbReference type="ARBA" id="ARBA00000085"/>
    </source>
</evidence>
<dbReference type="InterPro" id="IPR003594">
    <property type="entry name" value="HATPase_dom"/>
</dbReference>
<accession>A0A369KVH2</accession>
<dbReference type="InterPro" id="IPR036890">
    <property type="entry name" value="HATPase_C_sf"/>
</dbReference>
<dbReference type="InterPro" id="IPR004358">
    <property type="entry name" value="Sig_transdc_His_kin-like_C"/>
</dbReference>
<dbReference type="Gene3D" id="1.10.287.130">
    <property type="match status" value="1"/>
</dbReference>
<dbReference type="InterPro" id="IPR001789">
    <property type="entry name" value="Sig_transdc_resp-reg_receiver"/>
</dbReference>
<keyword evidence="8" id="KW-1185">Reference proteome</keyword>
<keyword evidence="7" id="KW-0808">Transferase</keyword>
<dbReference type="GO" id="GO:0000155">
    <property type="term" value="F:phosphorelay sensor kinase activity"/>
    <property type="evidence" value="ECO:0007669"/>
    <property type="project" value="InterPro"/>
</dbReference>
<keyword evidence="3 4" id="KW-0597">Phosphoprotein</keyword>
<protein>
    <recommendedName>
        <fullName evidence="2">histidine kinase</fullName>
        <ecNumber evidence="2">2.7.13.3</ecNumber>
    </recommendedName>
</protein>
<evidence type="ECO:0000256" key="3">
    <source>
        <dbReference type="ARBA" id="ARBA00022553"/>
    </source>
</evidence>
<dbReference type="CDD" id="cd00082">
    <property type="entry name" value="HisKA"/>
    <property type="match status" value="1"/>
</dbReference>
<dbReference type="InterPro" id="IPR005467">
    <property type="entry name" value="His_kinase_dom"/>
</dbReference>
<organism evidence="7 8">
    <name type="scientific">Spirobacillus cienkowskii</name>
    <dbReference type="NCBI Taxonomy" id="495820"/>
    <lineage>
        <taxon>Bacteria</taxon>
        <taxon>Pseudomonadati</taxon>
        <taxon>Bdellovibrionota</taxon>
        <taxon>Oligoflexia</taxon>
        <taxon>Silvanigrellales</taxon>
        <taxon>Spirobacillus</taxon>
    </lineage>
</organism>